<evidence type="ECO:0000313" key="3">
    <source>
        <dbReference type="Proteomes" id="UP000255103"/>
    </source>
</evidence>
<name>A0A377JXB8_9HELI</name>
<protein>
    <submittedName>
        <fullName evidence="2">Uncharacterized protein</fullName>
    </submittedName>
</protein>
<evidence type="ECO:0000313" key="2">
    <source>
        <dbReference type="EMBL" id="STP14265.1"/>
    </source>
</evidence>
<proteinExistence type="predicted"/>
<dbReference type="AlphaFoldDB" id="A0A377JXB8"/>
<accession>A0A377JXB8</accession>
<reference evidence="2 3" key="1">
    <citation type="submission" date="2018-06" db="EMBL/GenBank/DDBJ databases">
        <authorList>
            <consortium name="Pathogen Informatics"/>
            <person name="Doyle S."/>
        </authorList>
    </citation>
    <scope>NUCLEOTIDE SEQUENCE [LARGE SCALE GENOMIC DNA]</scope>
    <source>
        <strain evidence="2 3">NCTC12219</strain>
    </source>
</reference>
<dbReference type="EMBL" id="UGHX01000002">
    <property type="protein sequence ID" value="STP14265.1"/>
    <property type="molecule type" value="Genomic_DNA"/>
</dbReference>
<gene>
    <name evidence="1" type="ORF">NCTC12219_00934</name>
    <name evidence="2" type="ORF">NCTC12219_01812</name>
</gene>
<evidence type="ECO:0000313" key="1">
    <source>
        <dbReference type="EMBL" id="STP11051.1"/>
    </source>
</evidence>
<dbReference type="RefSeq" id="WP_115721752.1">
    <property type="nucleotide sequence ID" value="NZ_UGHX01000001.1"/>
</dbReference>
<dbReference type="EMBL" id="UGHX01000001">
    <property type="protein sequence ID" value="STP11051.1"/>
    <property type="molecule type" value="Genomic_DNA"/>
</dbReference>
<dbReference type="Proteomes" id="UP000255103">
    <property type="component" value="Unassembled WGS sequence"/>
</dbReference>
<organism evidence="2 3">
    <name type="scientific">Helicobacter cinaedi</name>
    <dbReference type="NCBI Taxonomy" id="213"/>
    <lineage>
        <taxon>Bacteria</taxon>
        <taxon>Pseudomonadati</taxon>
        <taxon>Campylobacterota</taxon>
        <taxon>Epsilonproteobacteria</taxon>
        <taxon>Campylobacterales</taxon>
        <taxon>Helicobacteraceae</taxon>
        <taxon>Helicobacter</taxon>
    </lineage>
</organism>
<sequence>MQNTFVRTKTNKHRILRFGMRKGCFQVSQQGAYLSVCNAVGERRIAPLSPKAESFNPTNLTKGIKK</sequence>